<dbReference type="Gene3D" id="3.90.550.10">
    <property type="entry name" value="Spore Coat Polysaccharide Biosynthesis Protein SpsA, Chain A"/>
    <property type="match status" value="1"/>
</dbReference>
<accession>B7KAI5</accession>
<dbReference type="eggNOG" id="COG1216">
    <property type="taxonomic scope" value="Bacteria"/>
</dbReference>
<dbReference type="PANTHER" id="PTHR43685">
    <property type="entry name" value="GLYCOSYLTRANSFERASE"/>
    <property type="match status" value="1"/>
</dbReference>
<dbReference type="PANTHER" id="PTHR43685:SF2">
    <property type="entry name" value="GLYCOSYLTRANSFERASE 2-LIKE DOMAIN-CONTAINING PROTEIN"/>
    <property type="match status" value="1"/>
</dbReference>
<dbReference type="AlphaFoldDB" id="B7KAI5"/>
<dbReference type="KEGG" id="cyc:PCC7424_4597"/>
<dbReference type="InterPro" id="IPR029044">
    <property type="entry name" value="Nucleotide-diphossugar_trans"/>
</dbReference>
<evidence type="ECO:0000313" key="2">
    <source>
        <dbReference type="EMBL" id="ACK72959.1"/>
    </source>
</evidence>
<gene>
    <name evidence="2" type="ordered locus">PCC7424_4597</name>
</gene>
<dbReference type="EMBL" id="CP001291">
    <property type="protein sequence ID" value="ACK72959.1"/>
    <property type="molecule type" value="Genomic_DNA"/>
</dbReference>
<keyword evidence="3" id="KW-1185">Reference proteome</keyword>
<dbReference type="OrthoDB" id="9812327at2"/>
<dbReference type="HOGENOM" id="CLU_025996_0_0_3"/>
<feature type="domain" description="Glycosyltransferase 2-like prokaryotic type" evidence="1">
    <location>
        <begin position="5"/>
        <end position="246"/>
    </location>
</feature>
<dbReference type="Pfam" id="PF10111">
    <property type="entry name" value="Glyco_tranf_2_2"/>
    <property type="match status" value="1"/>
</dbReference>
<sequence length="305" mass="35023">MPKISVIVPTYNAESTILETVNSVLNQTFKDFELIIIDDGCTDKTLDLIGSIKDSRIKVFSAQNGGLPVARNRGIRNAVGDYISFIDADDLWTPNKLEKQLKTLEENPSSGVAYSWTTFIDKNSQILYPGDKYLFEGNVYPKLLTKNIIGSGSNILVKRKYLELVGEFDPSLKSCEDWEYNIRLAKHCCFKVVPEYQILYRKYSQSMSYKVDTMEKAHLIVINRSFENAPKELQHLKKKALANAYKFFAKLHLENALDQNKAEKAIDKFKQAIDFNWSILLERETQNLLTKIFLLRFFAYQVSSV</sequence>
<name>B7KAI5_GLOC7</name>
<dbReference type="STRING" id="65393.PCC7424_4597"/>
<evidence type="ECO:0000313" key="3">
    <source>
        <dbReference type="Proteomes" id="UP000002384"/>
    </source>
</evidence>
<dbReference type="SUPFAM" id="SSF53448">
    <property type="entry name" value="Nucleotide-diphospho-sugar transferases"/>
    <property type="match status" value="1"/>
</dbReference>
<dbReference type="InterPro" id="IPR050834">
    <property type="entry name" value="Glycosyltransf_2"/>
</dbReference>
<evidence type="ECO:0000259" key="1">
    <source>
        <dbReference type="Pfam" id="PF10111"/>
    </source>
</evidence>
<organism evidence="2 3">
    <name type="scientific">Gloeothece citriformis (strain PCC 7424)</name>
    <name type="common">Cyanothece sp. (strain PCC 7424)</name>
    <dbReference type="NCBI Taxonomy" id="65393"/>
    <lineage>
        <taxon>Bacteria</taxon>
        <taxon>Bacillati</taxon>
        <taxon>Cyanobacteriota</taxon>
        <taxon>Cyanophyceae</taxon>
        <taxon>Oscillatoriophycideae</taxon>
        <taxon>Chroococcales</taxon>
        <taxon>Aphanothecaceae</taxon>
        <taxon>Gloeothece</taxon>
        <taxon>Gloeothece citriformis</taxon>
    </lineage>
</organism>
<dbReference type="InterPro" id="IPR019290">
    <property type="entry name" value="GlycosylTrfase-like_prok"/>
</dbReference>
<protein>
    <submittedName>
        <fullName evidence="2">Glycosyl transferase family 2</fullName>
    </submittedName>
</protein>
<dbReference type="Proteomes" id="UP000002384">
    <property type="component" value="Chromosome"/>
</dbReference>
<dbReference type="CAZy" id="GT2">
    <property type="family name" value="Glycosyltransferase Family 2"/>
</dbReference>
<proteinExistence type="predicted"/>
<dbReference type="RefSeq" id="WP_015956542.1">
    <property type="nucleotide sequence ID" value="NC_011729.1"/>
</dbReference>
<keyword evidence="2" id="KW-0808">Transferase</keyword>
<dbReference type="GO" id="GO:0016740">
    <property type="term" value="F:transferase activity"/>
    <property type="evidence" value="ECO:0007669"/>
    <property type="project" value="UniProtKB-KW"/>
</dbReference>
<reference evidence="3" key="1">
    <citation type="journal article" date="2011" name="MBio">
        <title>Novel metabolic attributes of the genus Cyanothece, comprising a group of unicellular nitrogen-fixing Cyanobacteria.</title>
        <authorList>
            <person name="Bandyopadhyay A."/>
            <person name="Elvitigala T."/>
            <person name="Welsh E."/>
            <person name="Stockel J."/>
            <person name="Liberton M."/>
            <person name="Min H."/>
            <person name="Sherman L.A."/>
            <person name="Pakrasi H.B."/>
        </authorList>
    </citation>
    <scope>NUCLEOTIDE SEQUENCE [LARGE SCALE GENOMIC DNA]</scope>
    <source>
        <strain evidence="3">PCC 7424</strain>
    </source>
</reference>